<feature type="domain" description="Exosome complex exonuclease Rrp40 N-terminal" evidence="6">
    <location>
        <begin position="19"/>
        <end position="61"/>
    </location>
</feature>
<keyword evidence="2" id="KW-0963">Cytoplasm</keyword>
<protein>
    <submittedName>
        <fullName evidence="7">Exosome non-catalytic core subunit</fullName>
    </submittedName>
</protein>
<evidence type="ECO:0000259" key="6">
    <source>
        <dbReference type="Pfam" id="PF18311"/>
    </source>
</evidence>
<dbReference type="GO" id="GO:0003723">
    <property type="term" value="F:RNA binding"/>
    <property type="evidence" value="ECO:0007669"/>
    <property type="project" value="UniProtKB-KW"/>
</dbReference>
<dbReference type="Pfam" id="PF18311">
    <property type="entry name" value="Rrp40_N"/>
    <property type="match status" value="1"/>
</dbReference>
<dbReference type="InterPro" id="IPR012340">
    <property type="entry name" value="NA-bd_OB-fold"/>
</dbReference>
<dbReference type="GO" id="GO:0034475">
    <property type="term" value="P:U4 snRNA 3'-end processing"/>
    <property type="evidence" value="ECO:0007669"/>
    <property type="project" value="TreeGrafter"/>
</dbReference>
<dbReference type="GO" id="GO:0000467">
    <property type="term" value="P:exonucleolytic trimming to generate mature 3'-end of 5.8S rRNA from tricistronic rRNA transcript (SSU-rRNA, 5.8S rRNA, LSU-rRNA)"/>
    <property type="evidence" value="ECO:0007669"/>
    <property type="project" value="TreeGrafter"/>
</dbReference>
<evidence type="ECO:0000256" key="1">
    <source>
        <dbReference type="ARBA" id="ARBA00004123"/>
    </source>
</evidence>
<dbReference type="FunFam" id="2.40.50.140:FF:000127">
    <property type="entry name" value="Exosome complex component RRP40"/>
    <property type="match status" value="1"/>
</dbReference>
<accession>A0AAV5S225</accession>
<dbReference type="InterPro" id="IPR004088">
    <property type="entry name" value="KH_dom_type_1"/>
</dbReference>
<dbReference type="GO" id="GO:0071035">
    <property type="term" value="P:nuclear polyadenylation-dependent rRNA catabolic process"/>
    <property type="evidence" value="ECO:0007669"/>
    <property type="project" value="TreeGrafter"/>
</dbReference>
<dbReference type="PANTHER" id="PTHR21321">
    <property type="entry name" value="PNAS-3 RELATED"/>
    <property type="match status" value="1"/>
</dbReference>
<dbReference type="Proteomes" id="UP001377567">
    <property type="component" value="Unassembled WGS sequence"/>
</dbReference>
<keyword evidence="4" id="KW-0694">RNA-binding</keyword>
<evidence type="ECO:0000256" key="3">
    <source>
        <dbReference type="ARBA" id="ARBA00022835"/>
    </source>
</evidence>
<reference evidence="7 8" key="1">
    <citation type="journal article" date="2023" name="Elife">
        <title>Identification of key yeast species and microbe-microbe interactions impacting larval growth of Drosophila in the wild.</title>
        <authorList>
            <person name="Mure A."/>
            <person name="Sugiura Y."/>
            <person name="Maeda R."/>
            <person name="Honda K."/>
            <person name="Sakurai N."/>
            <person name="Takahashi Y."/>
            <person name="Watada M."/>
            <person name="Katoh T."/>
            <person name="Gotoh A."/>
            <person name="Gotoh Y."/>
            <person name="Taniguchi I."/>
            <person name="Nakamura K."/>
            <person name="Hayashi T."/>
            <person name="Katayama T."/>
            <person name="Uemura T."/>
            <person name="Hattori Y."/>
        </authorList>
    </citation>
    <scope>NUCLEOTIDE SEQUENCE [LARGE SCALE GENOMIC DNA]</scope>
    <source>
        <strain evidence="7 8">KH-74</strain>
    </source>
</reference>
<feature type="domain" description="K Homology" evidence="5">
    <location>
        <begin position="151"/>
        <end position="199"/>
    </location>
</feature>
<evidence type="ECO:0000256" key="4">
    <source>
        <dbReference type="ARBA" id="ARBA00022884"/>
    </source>
</evidence>
<evidence type="ECO:0000256" key="2">
    <source>
        <dbReference type="ARBA" id="ARBA00022490"/>
    </source>
</evidence>
<dbReference type="InterPro" id="IPR026699">
    <property type="entry name" value="Exosome_RNA_bind1/RRP40/RRP4"/>
</dbReference>
<dbReference type="GO" id="GO:0000177">
    <property type="term" value="C:cytoplasmic exosome (RNase complex)"/>
    <property type="evidence" value="ECO:0007669"/>
    <property type="project" value="TreeGrafter"/>
</dbReference>
<keyword evidence="3" id="KW-0271">Exosome</keyword>
<dbReference type="Pfam" id="PF15985">
    <property type="entry name" value="KH_6"/>
    <property type="match status" value="1"/>
</dbReference>
<comment type="caution">
    <text evidence="7">The sequence shown here is derived from an EMBL/GenBank/DDBJ whole genome shotgun (WGS) entry which is preliminary data.</text>
</comment>
<name>A0AAV5S225_MAUHU</name>
<dbReference type="SUPFAM" id="SSF50249">
    <property type="entry name" value="Nucleic acid-binding proteins"/>
    <property type="match status" value="1"/>
</dbReference>
<dbReference type="GO" id="GO:0071051">
    <property type="term" value="P:poly(A)-dependent snoRNA 3'-end processing"/>
    <property type="evidence" value="ECO:0007669"/>
    <property type="project" value="TreeGrafter"/>
</dbReference>
<gene>
    <name evidence="7" type="ORF">DAKH74_045150</name>
</gene>
<dbReference type="Gene3D" id="3.30.1370.10">
    <property type="entry name" value="K Homology domain, type 1"/>
    <property type="match status" value="1"/>
</dbReference>
<proteinExistence type="predicted"/>
<dbReference type="GO" id="GO:0000176">
    <property type="term" value="C:nuclear exosome (RNase complex)"/>
    <property type="evidence" value="ECO:0007669"/>
    <property type="project" value="TreeGrafter"/>
</dbReference>
<dbReference type="InterPro" id="IPR036612">
    <property type="entry name" value="KH_dom_type_1_sf"/>
</dbReference>
<dbReference type="InterPro" id="IPR041054">
    <property type="entry name" value="Rrp40_N_euk"/>
</dbReference>
<dbReference type="SUPFAM" id="SSF54791">
    <property type="entry name" value="Eukaryotic type KH-domain (KH-domain type I)"/>
    <property type="match status" value="1"/>
</dbReference>
<evidence type="ECO:0000313" key="7">
    <source>
        <dbReference type="EMBL" id="GMM57899.1"/>
    </source>
</evidence>
<comment type="subcellular location">
    <subcellularLocation>
        <location evidence="1">Nucleus</location>
    </subcellularLocation>
</comment>
<organism evidence="7 8">
    <name type="scientific">Maudiozyma humilis</name>
    <name type="common">Sour dough yeast</name>
    <name type="synonym">Kazachstania humilis</name>
    <dbReference type="NCBI Taxonomy" id="51915"/>
    <lineage>
        <taxon>Eukaryota</taxon>
        <taxon>Fungi</taxon>
        <taxon>Dikarya</taxon>
        <taxon>Ascomycota</taxon>
        <taxon>Saccharomycotina</taxon>
        <taxon>Saccharomycetes</taxon>
        <taxon>Saccharomycetales</taxon>
        <taxon>Saccharomycetaceae</taxon>
        <taxon>Maudiozyma</taxon>
    </lineage>
</organism>
<dbReference type="AlphaFoldDB" id="A0AAV5S225"/>
<dbReference type="PANTHER" id="PTHR21321:SF1">
    <property type="entry name" value="EXOSOME COMPLEX COMPONENT RRP40"/>
    <property type="match status" value="1"/>
</dbReference>
<evidence type="ECO:0000259" key="5">
    <source>
        <dbReference type="Pfam" id="PF15985"/>
    </source>
</evidence>
<dbReference type="Gene3D" id="2.40.50.140">
    <property type="entry name" value="Nucleic acid-binding proteins"/>
    <property type="match status" value="1"/>
</dbReference>
<dbReference type="GO" id="GO:0071038">
    <property type="term" value="P:TRAMP-dependent tRNA surveillance pathway"/>
    <property type="evidence" value="ECO:0007669"/>
    <property type="project" value="TreeGrafter"/>
</dbReference>
<dbReference type="GO" id="GO:0071034">
    <property type="term" value="P:CUT catabolic process"/>
    <property type="evidence" value="ECO:0007669"/>
    <property type="project" value="TreeGrafter"/>
</dbReference>
<evidence type="ECO:0000313" key="8">
    <source>
        <dbReference type="Proteomes" id="UP001377567"/>
    </source>
</evidence>
<dbReference type="Pfam" id="PF21262">
    <property type="entry name" value="RRP40_S1"/>
    <property type="match status" value="1"/>
</dbReference>
<dbReference type="Gene3D" id="2.40.50.100">
    <property type="match status" value="1"/>
</dbReference>
<keyword evidence="8" id="KW-1185">Reference proteome</keyword>
<dbReference type="InterPro" id="IPR049469">
    <property type="entry name" value="RRP40_KH-I"/>
</dbReference>
<dbReference type="EMBL" id="BTGD01000016">
    <property type="protein sequence ID" value="GMM57899.1"/>
    <property type="molecule type" value="Genomic_DNA"/>
</dbReference>
<sequence>MTSLVIPGDRISVDPERPVQLGPGMYCDPRTQDIVPVNAGVLHISESKRGQTVYVDYDSKRYTPAVGDLVVGVITGAFADSYRVSLASFSTPVSLSYMAFPNASKKNRPTLVIGDLVYARVCTAEKELEAEIECMDSTTGSESGFGLLENGTVVEVTLGFARHLLFDDAFPLLRLLAQHCKFEIAIGVNGKIWIKTEEVKDTIACYRSIKDCCGKPQEAFEEIIKQHFKTVTNTVEE</sequence>
<dbReference type="CDD" id="cd22526">
    <property type="entry name" value="KH-I_Rrp40"/>
    <property type="match status" value="1"/>
</dbReference>